<reference evidence="1" key="1">
    <citation type="submission" date="2022-06" db="EMBL/GenBank/DDBJ databases">
        <title>Ornithinimicrobium JY.X270.</title>
        <authorList>
            <person name="Huang Y."/>
        </authorList>
    </citation>
    <scope>NUCLEOTIDE SEQUENCE</scope>
    <source>
        <strain evidence="1">JY.X270</strain>
    </source>
</reference>
<dbReference type="Proteomes" id="UP001056535">
    <property type="component" value="Chromosome"/>
</dbReference>
<dbReference type="Pfam" id="PF17645">
    <property type="entry name" value="Amdase"/>
    <property type="match status" value="1"/>
</dbReference>
<dbReference type="EMBL" id="CP099490">
    <property type="protein sequence ID" value="USQ77582.1"/>
    <property type="molecule type" value="Genomic_DNA"/>
</dbReference>
<dbReference type="RefSeq" id="WP_252622864.1">
    <property type="nucleotide sequence ID" value="NZ_CP099490.1"/>
</dbReference>
<keyword evidence="2" id="KW-1185">Reference proteome</keyword>
<evidence type="ECO:0000313" key="1">
    <source>
        <dbReference type="EMBL" id="USQ77582.1"/>
    </source>
</evidence>
<accession>A0ABY4YLT5</accession>
<evidence type="ECO:0000313" key="2">
    <source>
        <dbReference type="Proteomes" id="UP001056535"/>
    </source>
</evidence>
<name>A0ABY4YLT5_9MICO</name>
<dbReference type="Gene3D" id="3.40.50.12500">
    <property type="match status" value="1"/>
</dbReference>
<protein>
    <submittedName>
        <fullName evidence="1">Asp/Glu racemase</fullName>
    </submittedName>
</protein>
<dbReference type="InterPro" id="IPR026286">
    <property type="entry name" value="MaiA/AMDase"/>
</dbReference>
<dbReference type="PANTHER" id="PTHR40267">
    <property type="entry name" value="BLR3294 PROTEIN"/>
    <property type="match status" value="1"/>
</dbReference>
<dbReference type="PANTHER" id="PTHR40267:SF1">
    <property type="entry name" value="BLR3294 PROTEIN"/>
    <property type="match status" value="1"/>
</dbReference>
<sequence length="279" mass="29557">MTRDHDGIHLVPGGPELPDALALDAPPAPAAPPLSQHPTAALIGRLGIGIVAPYDFALDRELWRWVPDHVTLHLTRTPYEDLPVSLEQARLIGVPSMVADRAHDLVEIQPDAIVYACTAGSFVRGQLGQAEIVEALLGTGIPAAVTTSGALLAALEALDIHSLSVATPYDDEIGDALRHFLDSAGVQVNGSHNLGLHRQIWTVPYGVTADLVRRCVRPGDEAVFVSCTNLPTYDVIAPLEAELGIPVLTANQVTMWAALRALATSAVGPDQRLITEGVS</sequence>
<dbReference type="PIRSF" id="PIRSF015736">
    <property type="entry name" value="MI"/>
    <property type="match status" value="1"/>
</dbReference>
<gene>
    <name evidence="1" type="ORF">NF557_06675</name>
</gene>
<dbReference type="InterPro" id="IPR053714">
    <property type="entry name" value="Iso_Racemase_Enz_sf"/>
</dbReference>
<organism evidence="1 2">
    <name type="scientific">Ornithinimicrobium cryptoxanthini</name>
    <dbReference type="NCBI Taxonomy" id="2934161"/>
    <lineage>
        <taxon>Bacteria</taxon>
        <taxon>Bacillati</taxon>
        <taxon>Actinomycetota</taxon>
        <taxon>Actinomycetes</taxon>
        <taxon>Micrococcales</taxon>
        <taxon>Ornithinimicrobiaceae</taxon>
        <taxon>Ornithinimicrobium</taxon>
    </lineage>
</organism>
<proteinExistence type="predicted"/>